<dbReference type="PROSITE" id="PS50931">
    <property type="entry name" value="HTH_LYSR"/>
    <property type="match status" value="1"/>
</dbReference>
<evidence type="ECO:0000256" key="3">
    <source>
        <dbReference type="ARBA" id="ARBA00023125"/>
    </source>
</evidence>
<dbReference type="Gene3D" id="1.10.10.10">
    <property type="entry name" value="Winged helix-like DNA-binding domain superfamily/Winged helix DNA-binding domain"/>
    <property type="match status" value="1"/>
</dbReference>
<dbReference type="InterPro" id="IPR036388">
    <property type="entry name" value="WH-like_DNA-bd_sf"/>
</dbReference>
<dbReference type="Pfam" id="PF00126">
    <property type="entry name" value="HTH_1"/>
    <property type="match status" value="1"/>
</dbReference>
<evidence type="ECO:0000256" key="5">
    <source>
        <dbReference type="SAM" id="MobiDB-lite"/>
    </source>
</evidence>
<comment type="similarity">
    <text evidence="1">Belongs to the LysR transcriptional regulatory family.</text>
</comment>
<dbReference type="InterPro" id="IPR005119">
    <property type="entry name" value="LysR_subst-bd"/>
</dbReference>
<evidence type="ECO:0000313" key="7">
    <source>
        <dbReference type="EMBL" id="GAA2323459.1"/>
    </source>
</evidence>
<evidence type="ECO:0000256" key="4">
    <source>
        <dbReference type="ARBA" id="ARBA00023163"/>
    </source>
</evidence>
<dbReference type="PRINTS" id="PR00039">
    <property type="entry name" value="HTHLYSR"/>
</dbReference>
<sequence>MFCWRFVMVATLGGGRVAGEMLSAQCLCLPVMNVELRHLRALAAIGDEGTLTGAARALHITQPALSRTLAQLEQRLGVPLVERTTRSLRLTGPGERLWESAHRILGQLDDALADAAGQLAPRPLRLAFAWAAVGSHTVPLLRDWRERHPEVPVHIRRADDPAALLRRGEADLVFLRGRPAPDDPHLVHRAVTHERRMAAVPVGHPLADRAEVALADLGAETVALCATAATTSAELWPAGRRPRTVTVPGVDEWLTTIATGAAVGVTAEGTVHQHPHPGVRYLPVRDADPVTVHLAWPARPGHPSTDAFRRHVESHLAESRVVESRVVESRLAESHLAESRLVESRRVVESRLAESNLAESRLAESRLSGSRLAEHGGSARAGR</sequence>
<gene>
    <name evidence="7" type="ORF">GCM10010246_00100</name>
</gene>
<accession>A0ABN3F995</accession>
<dbReference type="Gene3D" id="3.40.190.10">
    <property type="entry name" value="Periplasmic binding protein-like II"/>
    <property type="match status" value="2"/>
</dbReference>
<name>A0ABN3F995_9ACTN</name>
<feature type="domain" description="HTH lysR-type" evidence="6">
    <location>
        <begin position="34"/>
        <end position="91"/>
    </location>
</feature>
<dbReference type="Pfam" id="PF03466">
    <property type="entry name" value="LysR_substrate"/>
    <property type="match status" value="1"/>
</dbReference>
<dbReference type="InterPro" id="IPR000847">
    <property type="entry name" value="LysR_HTH_N"/>
</dbReference>
<evidence type="ECO:0000256" key="1">
    <source>
        <dbReference type="ARBA" id="ARBA00009437"/>
    </source>
</evidence>
<dbReference type="Proteomes" id="UP001500253">
    <property type="component" value="Unassembled WGS sequence"/>
</dbReference>
<keyword evidence="2" id="KW-0805">Transcription regulation</keyword>
<keyword evidence="8" id="KW-1185">Reference proteome</keyword>
<feature type="region of interest" description="Disordered" evidence="5">
    <location>
        <begin position="359"/>
        <end position="383"/>
    </location>
</feature>
<proteinExistence type="inferred from homology"/>
<organism evidence="7 8">
    <name type="scientific">Streptomyces cuspidosporus</name>
    <dbReference type="NCBI Taxonomy" id="66882"/>
    <lineage>
        <taxon>Bacteria</taxon>
        <taxon>Bacillati</taxon>
        <taxon>Actinomycetota</taxon>
        <taxon>Actinomycetes</taxon>
        <taxon>Kitasatosporales</taxon>
        <taxon>Streptomycetaceae</taxon>
        <taxon>Streptomyces</taxon>
    </lineage>
</organism>
<dbReference type="InterPro" id="IPR036390">
    <property type="entry name" value="WH_DNA-bd_sf"/>
</dbReference>
<dbReference type="EMBL" id="BAAASD010000001">
    <property type="protein sequence ID" value="GAA2323459.1"/>
    <property type="molecule type" value="Genomic_DNA"/>
</dbReference>
<evidence type="ECO:0000256" key="2">
    <source>
        <dbReference type="ARBA" id="ARBA00023015"/>
    </source>
</evidence>
<protein>
    <recommendedName>
        <fullName evidence="6">HTH lysR-type domain-containing protein</fullName>
    </recommendedName>
</protein>
<dbReference type="CDD" id="cd08414">
    <property type="entry name" value="PBP2_LTTR_aromatics_like"/>
    <property type="match status" value="1"/>
</dbReference>
<dbReference type="PANTHER" id="PTHR30346">
    <property type="entry name" value="TRANSCRIPTIONAL DUAL REGULATOR HCAR-RELATED"/>
    <property type="match status" value="1"/>
</dbReference>
<keyword evidence="3" id="KW-0238">DNA-binding</keyword>
<comment type="caution">
    <text evidence="7">The sequence shown here is derived from an EMBL/GenBank/DDBJ whole genome shotgun (WGS) entry which is preliminary data.</text>
</comment>
<evidence type="ECO:0000259" key="6">
    <source>
        <dbReference type="PROSITE" id="PS50931"/>
    </source>
</evidence>
<dbReference type="SUPFAM" id="SSF46785">
    <property type="entry name" value="Winged helix' DNA-binding domain"/>
    <property type="match status" value="1"/>
</dbReference>
<evidence type="ECO:0000313" key="8">
    <source>
        <dbReference type="Proteomes" id="UP001500253"/>
    </source>
</evidence>
<reference evidence="7 8" key="1">
    <citation type="journal article" date="2019" name="Int. J. Syst. Evol. Microbiol.">
        <title>The Global Catalogue of Microorganisms (GCM) 10K type strain sequencing project: providing services to taxonomists for standard genome sequencing and annotation.</title>
        <authorList>
            <consortium name="The Broad Institute Genomics Platform"/>
            <consortium name="The Broad Institute Genome Sequencing Center for Infectious Disease"/>
            <person name="Wu L."/>
            <person name="Ma J."/>
        </authorList>
    </citation>
    <scope>NUCLEOTIDE SEQUENCE [LARGE SCALE GENOMIC DNA]</scope>
    <source>
        <strain evidence="7 8">JCM 4316</strain>
    </source>
</reference>
<dbReference type="PANTHER" id="PTHR30346:SF0">
    <property type="entry name" value="HCA OPERON TRANSCRIPTIONAL ACTIVATOR HCAR"/>
    <property type="match status" value="1"/>
</dbReference>
<keyword evidence="4" id="KW-0804">Transcription</keyword>
<dbReference type="SUPFAM" id="SSF53850">
    <property type="entry name" value="Periplasmic binding protein-like II"/>
    <property type="match status" value="1"/>
</dbReference>